<comment type="caution">
    <text evidence="1">The sequence shown here is derived from an EMBL/GenBank/DDBJ whole genome shotgun (WGS) entry which is preliminary data.</text>
</comment>
<proteinExistence type="predicted"/>
<reference evidence="1" key="1">
    <citation type="submission" date="2020-05" db="EMBL/GenBank/DDBJ databases">
        <title>Large-scale comparative analyses of tick genomes elucidate their genetic diversity and vector capacities.</title>
        <authorList>
            <person name="Jia N."/>
            <person name="Wang J."/>
            <person name="Shi W."/>
            <person name="Du L."/>
            <person name="Sun Y."/>
            <person name="Zhan W."/>
            <person name="Jiang J."/>
            <person name="Wang Q."/>
            <person name="Zhang B."/>
            <person name="Ji P."/>
            <person name="Sakyi L.B."/>
            <person name="Cui X."/>
            <person name="Yuan T."/>
            <person name="Jiang B."/>
            <person name="Yang W."/>
            <person name="Lam T.T.-Y."/>
            <person name="Chang Q."/>
            <person name="Ding S."/>
            <person name="Wang X."/>
            <person name="Zhu J."/>
            <person name="Ruan X."/>
            <person name="Zhao L."/>
            <person name="Wei J."/>
            <person name="Que T."/>
            <person name="Du C."/>
            <person name="Cheng J."/>
            <person name="Dai P."/>
            <person name="Han X."/>
            <person name="Huang E."/>
            <person name="Gao Y."/>
            <person name="Liu J."/>
            <person name="Shao H."/>
            <person name="Ye R."/>
            <person name="Li L."/>
            <person name="Wei W."/>
            <person name="Wang X."/>
            <person name="Wang C."/>
            <person name="Yang T."/>
            <person name="Huo Q."/>
            <person name="Li W."/>
            <person name="Guo W."/>
            <person name="Chen H."/>
            <person name="Zhou L."/>
            <person name="Ni X."/>
            <person name="Tian J."/>
            <person name="Zhou Y."/>
            <person name="Sheng Y."/>
            <person name="Liu T."/>
            <person name="Pan Y."/>
            <person name="Xia L."/>
            <person name="Li J."/>
            <person name="Zhao F."/>
            <person name="Cao W."/>
        </authorList>
    </citation>
    <scope>NUCLEOTIDE SEQUENCE</scope>
    <source>
        <strain evidence="1">Dsil-2018</strain>
    </source>
</reference>
<dbReference type="EMBL" id="CM023476">
    <property type="protein sequence ID" value="KAH7941903.1"/>
    <property type="molecule type" value="Genomic_DNA"/>
</dbReference>
<evidence type="ECO:0000313" key="1">
    <source>
        <dbReference type="EMBL" id="KAH7941903.1"/>
    </source>
</evidence>
<protein>
    <submittedName>
        <fullName evidence="1">Uncharacterized protein</fullName>
    </submittedName>
</protein>
<name>A0ACB8CGL4_DERSI</name>
<gene>
    <name evidence="1" type="ORF">HPB49_018434</name>
</gene>
<organism evidence="1 2">
    <name type="scientific">Dermacentor silvarum</name>
    <name type="common">Tick</name>
    <dbReference type="NCBI Taxonomy" id="543639"/>
    <lineage>
        <taxon>Eukaryota</taxon>
        <taxon>Metazoa</taxon>
        <taxon>Ecdysozoa</taxon>
        <taxon>Arthropoda</taxon>
        <taxon>Chelicerata</taxon>
        <taxon>Arachnida</taxon>
        <taxon>Acari</taxon>
        <taxon>Parasitiformes</taxon>
        <taxon>Ixodida</taxon>
        <taxon>Ixodoidea</taxon>
        <taxon>Ixodidae</taxon>
        <taxon>Rhipicephalinae</taxon>
        <taxon>Dermacentor</taxon>
    </lineage>
</organism>
<dbReference type="Proteomes" id="UP000821865">
    <property type="component" value="Chromosome 7"/>
</dbReference>
<evidence type="ECO:0000313" key="2">
    <source>
        <dbReference type="Proteomes" id="UP000821865"/>
    </source>
</evidence>
<accession>A0ACB8CGL4</accession>
<sequence>MSFKRGLSREEIDALLDLSSSDSDDDSEAGDWEQLLTDLDTSTSSEEESDDSKPVRANGASTSSVQKGKENLRLTLPELKVFLGMCLVMTYIKYPRIRNYWSTESGLRMDIVANSMPVNRFEELRRFLHFKDNSDTLSFQNDRVAGMRPVIDALNEAFCSAVDCEEYQSVDEMVIPFKGRSSIKQYLPIVNAWIVWRWDKGAEHYMDQLEFRSRVAKALIFRGEAAQSSKRRGRPSNDSSPALIKKRVLHHVPLEKRFDGGRHFPKKSEQKYASRCRSLACRSKTRYLCGRCNVPLCPECFQSFHSA</sequence>
<keyword evidence="2" id="KW-1185">Reference proteome</keyword>